<accession>X1RKG6</accession>
<dbReference type="EMBL" id="BARV01037956">
    <property type="protein sequence ID" value="GAI56014.1"/>
    <property type="molecule type" value="Genomic_DNA"/>
</dbReference>
<proteinExistence type="predicted"/>
<name>X1RKG6_9ZZZZ</name>
<dbReference type="AlphaFoldDB" id="X1RKG6"/>
<protein>
    <submittedName>
        <fullName evidence="1">Uncharacterized protein</fullName>
    </submittedName>
</protein>
<comment type="caution">
    <text evidence="1">The sequence shown here is derived from an EMBL/GenBank/DDBJ whole genome shotgun (WGS) entry which is preliminary data.</text>
</comment>
<evidence type="ECO:0000313" key="1">
    <source>
        <dbReference type="EMBL" id="GAI56014.1"/>
    </source>
</evidence>
<sequence length="105" mass="11895">MPAAVRLSKKELIDLIESTKDAGCDTACLRGLLAEVEEAEPRKPERRREVPLGARIEEMTAQERLEVEVGYLFPAGVTDDVMEKLMEFDLNYSLKQLRERLSTGK</sequence>
<gene>
    <name evidence="1" type="ORF">S06H3_58603</name>
</gene>
<organism evidence="1">
    <name type="scientific">marine sediment metagenome</name>
    <dbReference type="NCBI Taxonomy" id="412755"/>
    <lineage>
        <taxon>unclassified sequences</taxon>
        <taxon>metagenomes</taxon>
        <taxon>ecological metagenomes</taxon>
    </lineage>
</organism>
<feature type="non-terminal residue" evidence="1">
    <location>
        <position position="105"/>
    </location>
</feature>
<reference evidence="1" key="1">
    <citation type="journal article" date="2014" name="Front. Microbiol.">
        <title>High frequency of phylogenetically diverse reductive dehalogenase-homologous genes in deep subseafloor sedimentary metagenomes.</title>
        <authorList>
            <person name="Kawai M."/>
            <person name="Futagami T."/>
            <person name="Toyoda A."/>
            <person name="Takaki Y."/>
            <person name="Nishi S."/>
            <person name="Hori S."/>
            <person name="Arai W."/>
            <person name="Tsubouchi T."/>
            <person name="Morono Y."/>
            <person name="Uchiyama I."/>
            <person name="Ito T."/>
            <person name="Fujiyama A."/>
            <person name="Inagaki F."/>
            <person name="Takami H."/>
        </authorList>
    </citation>
    <scope>NUCLEOTIDE SEQUENCE</scope>
    <source>
        <strain evidence="1">Expedition CK06-06</strain>
    </source>
</reference>